<dbReference type="Pfam" id="PF20153">
    <property type="entry name" value="DUF6535"/>
    <property type="match status" value="1"/>
</dbReference>
<keyword evidence="4" id="KW-1185">Reference proteome</keyword>
<reference evidence="3 4" key="1">
    <citation type="submission" date="2014-06" db="EMBL/GenBank/DDBJ databases">
        <title>Evolutionary Origins and Diversification of the Mycorrhizal Mutualists.</title>
        <authorList>
            <consortium name="DOE Joint Genome Institute"/>
            <consortium name="Mycorrhizal Genomics Consortium"/>
            <person name="Kohler A."/>
            <person name="Kuo A."/>
            <person name="Nagy L.G."/>
            <person name="Floudas D."/>
            <person name="Copeland A."/>
            <person name="Barry K.W."/>
            <person name="Cichocki N."/>
            <person name="Veneault-Fourrey C."/>
            <person name="LaButti K."/>
            <person name="Lindquist E.A."/>
            <person name="Lipzen A."/>
            <person name="Lundell T."/>
            <person name="Morin E."/>
            <person name="Murat C."/>
            <person name="Riley R."/>
            <person name="Ohm R."/>
            <person name="Sun H."/>
            <person name="Tunlid A."/>
            <person name="Henrissat B."/>
            <person name="Grigoriev I.V."/>
            <person name="Hibbett D.S."/>
            <person name="Martin F."/>
        </authorList>
    </citation>
    <scope>NUCLEOTIDE SEQUENCE [LARGE SCALE GENOMIC DNA]</scope>
    <source>
        <strain evidence="3 4">SS14</strain>
    </source>
</reference>
<feature type="domain" description="DUF6535" evidence="2">
    <location>
        <begin position="2"/>
        <end position="117"/>
    </location>
</feature>
<sequence length="117" mass="13011">FWTEYERVSNQEDEKLTSKWNNYLDIQLLSAGLLAGVNATFLVQIQTSLQPNPGDTTNTLLAFLIEQLANNGTSPPVLQTDQLTSQTESLFFIEIISSLSLLVSLIASFFAVVAKQW</sequence>
<feature type="non-terminal residue" evidence="3">
    <location>
        <position position="1"/>
    </location>
</feature>
<dbReference type="AlphaFoldDB" id="A0A0C9VNN0"/>
<protein>
    <recommendedName>
        <fullName evidence="2">DUF6535 domain-containing protein</fullName>
    </recommendedName>
</protein>
<feature type="transmembrane region" description="Helical" evidence="1">
    <location>
        <begin position="90"/>
        <end position="114"/>
    </location>
</feature>
<keyword evidence="1" id="KW-0812">Transmembrane</keyword>
<evidence type="ECO:0000259" key="2">
    <source>
        <dbReference type="Pfam" id="PF20153"/>
    </source>
</evidence>
<keyword evidence="1" id="KW-1133">Transmembrane helix</keyword>
<dbReference type="Proteomes" id="UP000054279">
    <property type="component" value="Unassembled WGS sequence"/>
</dbReference>
<keyword evidence="1" id="KW-0472">Membrane</keyword>
<evidence type="ECO:0000313" key="3">
    <source>
        <dbReference type="EMBL" id="KIJ39685.1"/>
    </source>
</evidence>
<proteinExistence type="predicted"/>
<name>A0A0C9VNN0_SPHS4</name>
<feature type="non-terminal residue" evidence="3">
    <location>
        <position position="117"/>
    </location>
</feature>
<dbReference type="InterPro" id="IPR045338">
    <property type="entry name" value="DUF6535"/>
</dbReference>
<organism evidence="3 4">
    <name type="scientific">Sphaerobolus stellatus (strain SS14)</name>
    <dbReference type="NCBI Taxonomy" id="990650"/>
    <lineage>
        <taxon>Eukaryota</taxon>
        <taxon>Fungi</taxon>
        <taxon>Dikarya</taxon>
        <taxon>Basidiomycota</taxon>
        <taxon>Agaricomycotina</taxon>
        <taxon>Agaricomycetes</taxon>
        <taxon>Phallomycetidae</taxon>
        <taxon>Geastrales</taxon>
        <taxon>Sphaerobolaceae</taxon>
        <taxon>Sphaerobolus</taxon>
    </lineage>
</organism>
<dbReference type="HOGENOM" id="CLU_018688_3_0_1"/>
<evidence type="ECO:0000256" key="1">
    <source>
        <dbReference type="SAM" id="Phobius"/>
    </source>
</evidence>
<evidence type="ECO:0000313" key="4">
    <source>
        <dbReference type="Proteomes" id="UP000054279"/>
    </source>
</evidence>
<dbReference type="EMBL" id="KN837150">
    <property type="protein sequence ID" value="KIJ39685.1"/>
    <property type="molecule type" value="Genomic_DNA"/>
</dbReference>
<accession>A0A0C9VNN0</accession>
<gene>
    <name evidence="3" type="ORF">M422DRAFT_138405</name>
</gene>